<evidence type="ECO:0000313" key="2">
    <source>
        <dbReference type="Proteomes" id="UP000216020"/>
    </source>
</evidence>
<sequence>MKPLDHAFFTVHDTTRFPAVMVRPAAVLPGYAAQWEVEMEALLRHGEPFAVLYPEMPAEESHEDYKRRGIWLKRHREALARLCAALISVEPDARRREAAVQRGRGVSKAFGIAHYAVASLDEGLSIAFGRARRPPPHDDRAVTYG</sequence>
<dbReference type="RefSeq" id="WP_094853343.1">
    <property type="nucleotide sequence ID" value="NZ_NEVM01000002.1"/>
</dbReference>
<gene>
    <name evidence="1" type="ORF">CAL29_12510</name>
</gene>
<dbReference type="OrthoDB" id="8941979at2"/>
<accession>A0A261SB09</accession>
<comment type="caution">
    <text evidence="1">The sequence shown here is derived from an EMBL/GenBank/DDBJ whole genome shotgun (WGS) entry which is preliminary data.</text>
</comment>
<reference evidence="2" key="1">
    <citation type="submission" date="2017-05" db="EMBL/GenBank/DDBJ databases">
        <title>Complete and WGS of Bordetella genogroups.</title>
        <authorList>
            <person name="Spilker T."/>
            <person name="Lipuma J."/>
        </authorList>
    </citation>
    <scope>NUCLEOTIDE SEQUENCE [LARGE SCALE GENOMIC DNA]</scope>
    <source>
        <strain evidence="2">AU16122</strain>
    </source>
</reference>
<dbReference type="Proteomes" id="UP000216020">
    <property type="component" value="Unassembled WGS sequence"/>
</dbReference>
<protein>
    <submittedName>
        <fullName evidence="1">Uncharacterized protein</fullName>
    </submittedName>
</protein>
<proteinExistence type="predicted"/>
<name>A0A261SB09_9BORD</name>
<keyword evidence="2" id="KW-1185">Reference proteome</keyword>
<evidence type="ECO:0000313" key="1">
    <source>
        <dbReference type="EMBL" id="OZI34345.1"/>
    </source>
</evidence>
<dbReference type="AlphaFoldDB" id="A0A261SB09"/>
<dbReference type="EMBL" id="NEVM01000002">
    <property type="protein sequence ID" value="OZI34345.1"/>
    <property type="molecule type" value="Genomic_DNA"/>
</dbReference>
<organism evidence="1 2">
    <name type="scientific">Bordetella genomosp. 10</name>
    <dbReference type="NCBI Taxonomy" id="1416804"/>
    <lineage>
        <taxon>Bacteria</taxon>
        <taxon>Pseudomonadati</taxon>
        <taxon>Pseudomonadota</taxon>
        <taxon>Betaproteobacteria</taxon>
        <taxon>Burkholderiales</taxon>
        <taxon>Alcaligenaceae</taxon>
        <taxon>Bordetella</taxon>
    </lineage>
</organism>